<dbReference type="InterPro" id="IPR022973">
    <property type="entry name" value="Ribosomal_uL10_bac"/>
</dbReference>
<keyword evidence="3 6" id="KW-0689">Ribosomal protein</keyword>
<keyword evidence="8" id="KW-1185">Reference proteome</keyword>
<proteinExistence type="inferred from homology"/>
<evidence type="ECO:0000256" key="6">
    <source>
        <dbReference type="HAMAP-Rule" id="MF_00362"/>
    </source>
</evidence>
<dbReference type="InterPro" id="IPR002363">
    <property type="entry name" value="Ribosomal_uL10_CS_bac"/>
</dbReference>
<dbReference type="InterPro" id="IPR047865">
    <property type="entry name" value="Ribosomal_uL10_bac_type"/>
</dbReference>
<keyword evidence="4 6" id="KW-0687">Ribonucleoprotein</keyword>
<comment type="function">
    <text evidence="1 6">Forms part of the ribosomal stalk, playing a central role in the interaction of the ribosome with GTP-bound translation factors.</text>
</comment>
<dbReference type="InterPro" id="IPR043141">
    <property type="entry name" value="Ribosomal_uL10-like_sf"/>
</dbReference>
<dbReference type="PROSITE" id="PS01109">
    <property type="entry name" value="RIBOSOMAL_L10"/>
    <property type="match status" value="1"/>
</dbReference>
<dbReference type="RefSeq" id="WP_073479131.1">
    <property type="nucleotide sequence ID" value="NZ_FQZU01000070.1"/>
</dbReference>
<reference evidence="8" key="1">
    <citation type="submission" date="2016-11" db="EMBL/GenBank/DDBJ databases">
        <authorList>
            <person name="Varghese N."/>
            <person name="Submissions S."/>
        </authorList>
    </citation>
    <scope>NUCLEOTIDE SEQUENCE [LARGE SCALE GENOMIC DNA]</scope>
    <source>
        <strain evidence="8">DSM 16219</strain>
    </source>
</reference>
<dbReference type="GO" id="GO:0006412">
    <property type="term" value="P:translation"/>
    <property type="evidence" value="ECO:0007669"/>
    <property type="project" value="UniProtKB-UniRule"/>
</dbReference>
<dbReference type="OrthoDB" id="3186107at2"/>
<evidence type="ECO:0000256" key="3">
    <source>
        <dbReference type="ARBA" id="ARBA00022980"/>
    </source>
</evidence>
<dbReference type="CDD" id="cd05797">
    <property type="entry name" value="Ribosomal_L10"/>
    <property type="match status" value="1"/>
</dbReference>
<accession>A0A1M7AJP0</accession>
<comment type="similarity">
    <text evidence="2 6">Belongs to the universal ribosomal protein uL10 family.</text>
</comment>
<keyword evidence="6" id="KW-0699">rRNA-binding</keyword>
<gene>
    <name evidence="6" type="primary">rplJ</name>
    <name evidence="7" type="ORF">SAMN02745216_05175</name>
</gene>
<dbReference type="GO" id="GO:0003735">
    <property type="term" value="F:structural constituent of ribosome"/>
    <property type="evidence" value="ECO:0007669"/>
    <property type="project" value="InterPro"/>
</dbReference>
<dbReference type="EMBL" id="FQZU01000070">
    <property type="protein sequence ID" value="SHL42706.1"/>
    <property type="molecule type" value="Genomic_DNA"/>
</dbReference>
<dbReference type="SUPFAM" id="SSF160369">
    <property type="entry name" value="Ribosomal protein L10-like"/>
    <property type="match status" value="1"/>
</dbReference>
<dbReference type="Gene3D" id="6.10.250.290">
    <property type="match status" value="1"/>
</dbReference>
<dbReference type="InterPro" id="IPR001790">
    <property type="entry name" value="Ribosomal_uL10"/>
</dbReference>
<protein>
    <recommendedName>
        <fullName evidence="5 6">Large ribosomal subunit protein uL10</fullName>
    </recommendedName>
</protein>
<dbReference type="Proteomes" id="UP000183994">
    <property type="component" value="Unassembled WGS sequence"/>
</dbReference>
<dbReference type="AlphaFoldDB" id="A0A1M7AJP0"/>
<name>A0A1M7AJP0_9BACT</name>
<dbReference type="GO" id="GO:0070180">
    <property type="term" value="F:large ribosomal subunit rRNA binding"/>
    <property type="evidence" value="ECO:0007669"/>
    <property type="project" value="UniProtKB-UniRule"/>
</dbReference>
<organism evidence="7 8">
    <name type="scientific">Desulfatibacillum alkenivorans DSM 16219</name>
    <dbReference type="NCBI Taxonomy" id="1121393"/>
    <lineage>
        <taxon>Bacteria</taxon>
        <taxon>Pseudomonadati</taxon>
        <taxon>Thermodesulfobacteriota</taxon>
        <taxon>Desulfobacteria</taxon>
        <taxon>Desulfobacterales</taxon>
        <taxon>Desulfatibacillaceae</taxon>
        <taxon>Desulfatibacillum</taxon>
    </lineage>
</organism>
<dbReference type="NCBIfam" id="NF000955">
    <property type="entry name" value="PRK00099.1-1"/>
    <property type="match status" value="1"/>
</dbReference>
<evidence type="ECO:0000256" key="2">
    <source>
        <dbReference type="ARBA" id="ARBA00008889"/>
    </source>
</evidence>
<evidence type="ECO:0000256" key="4">
    <source>
        <dbReference type="ARBA" id="ARBA00023274"/>
    </source>
</evidence>
<comment type="subunit">
    <text evidence="6">Part of the ribosomal stalk of the 50S ribosomal subunit. The N-terminus interacts with L11 and the large rRNA to form the base of the stalk. The C-terminus forms an elongated spine to which L12 dimers bind in a sequential fashion forming a multimeric L10(L12)X complex.</text>
</comment>
<dbReference type="STRING" id="1121393.SAMN02745216_05175"/>
<dbReference type="Pfam" id="PF00466">
    <property type="entry name" value="Ribosomal_L10"/>
    <property type="match status" value="1"/>
</dbReference>
<keyword evidence="6" id="KW-0694">RNA-binding</keyword>
<dbReference type="GO" id="GO:0015934">
    <property type="term" value="C:large ribosomal subunit"/>
    <property type="evidence" value="ECO:0007669"/>
    <property type="project" value="InterPro"/>
</dbReference>
<evidence type="ECO:0000256" key="1">
    <source>
        <dbReference type="ARBA" id="ARBA00002633"/>
    </source>
</evidence>
<evidence type="ECO:0000313" key="8">
    <source>
        <dbReference type="Proteomes" id="UP000183994"/>
    </source>
</evidence>
<dbReference type="Gene3D" id="3.30.70.1730">
    <property type="match status" value="1"/>
</dbReference>
<evidence type="ECO:0000313" key="7">
    <source>
        <dbReference type="EMBL" id="SHL42706.1"/>
    </source>
</evidence>
<sequence>MRPEDKKKVVEDLHVRAEKAKLAVLTDFRGLNVAAMSELRKGLRAASAEYQVVKNTLMTLAIEGTDLEVLKDELKGPCAVCLAYEDPVEPAKALTEFAKNNKKFEIRIGVLDGKIVNLDGLKALAELPPREVLLGQIAGTLNSVPTGLVQCLAGVPRKLLYALQAVRDQKEAA</sequence>
<evidence type="ECO:0000256" key="5">
    <source>
        <dbReference type="ARBA" id="ARBA00035202"/>
    </source>
</evidence>
<dbReference type="HAMAP" id="MF_00362">
    <property type="entry name" value="Ribosomal_uL10"/>
    <property type="match status" value="1"/>
</dbReference>
<dbReference type="PANTHER" id="PTHR11560">
    <property type="entry name" value="39S RIBOSOMAL PROTEIN L10, MITOCHONDRIAL"/>
    <property type="match status" value="1"/>
</dbReference>